<protein>
    <submittedName>
        <fullName evidence="3">Helix-turn-helix domain-containing protein</fullName>
    </submittedName>
</protein>
<reference evidence="3 4" key="1">
    <citation type="submission" date="2019-11" db="EMBL/GenBank/DDBJ databases">
        <title>Terrilactibacillus tamarindus sp. nov. BCM23-1 isolated from bark of Tamarindus indica.</title>
        <authorList>
            <person name="Kingkaew E."/>
            <person name="Tanasupawat S."/>
        </authorList>
    </citation>
    <scope>NUCLEOTIDE SEQUENCE [LARGE SCALE GENOMIC DNA]</scope>
    <source>
        <strain evidence="3 4">BCM23-1</strain>
    </source>
</reference>
<comment type="caution">
    <text evidence="3">The sequence shown here is derived from an EMBL/GenBank/DDBJ whole genome shotgun (WGS) entry which is preliminary data.</text>
</comment>
<dbReference type="SMART" id="SM00530">
    <property type="entry name" value="HTH_XRE"/>
    <property type="match status" value="1"/>
</dbReference>
<organism evidence="3 4">
    <name type="scientific">Terrilactibacillus tamarindi</name>
    <dbReference type="NCBI Taxonomy" id="2599694"/>
    <lineage>
        <taxon>Bacteria</taxon>
        <taxon>Bacillati</taxon>
        <taxon>Bacillota</taxon>
        <taxon>Bacilli</taxon>
        <taxon>Bacillales</taxon>
        <taxon>Bacillaceae</taxon>
        <taxon>Terrilactibacillus</taxon>
    </lineage>
</organism>
<dbReference type="CDD" id="cd00093">
    <property type="entry name" value="HTH_XRE"/>
    <property type="match status" value="1"/>
</dbReference>
<dbReference type="InterPro" id="IPR010982">
    <property type="entry name" value="Lambda_DNA-bd_dom_sf"/>
</dbReference>
<evidence type="ECO:0000256" key="1">
    <source>
        <dbReference type="ARBA" id="ARBA00023125"/>
    </source>
</evidence>
<proteinExistence type="predicted"/>
<evidence type="ECO:0000313" key="4">
    <source>
        <dbReference type="Proteomes" id="UP000440978"/>
    </source>
</evidence>
<keyword evidence="1" id="KW-0238">DNA-binding</keyword>
<dbReference type="Gene3D" id="1.10.260.40">
    <property type="entry name" value="lambda repressor-like DNA-binding domains"/>
    <property type="match status" value="1"/>
</dbReference>
<dbReference type="Pfam" id="PF01381">
    <property type="entry name" value="HTH_3"/>
    <property type="match status" value="1"/>
</dbReference>
<evidence type="ECO:0000313" key="3">
    <source>
        <dbReference type="EMBL" id="MTT32183.1"/>
    </source>
</evidence>
<dbReference type="PROSITE" id="PS50943">
    <property type="entry name" value="HTH_CROC1"/>
    <property type="match status" value="1"/>
</dbReference>
<keyword evidence="4" id="KW-1185">Reference proteome</keyword>
<dbReference type="Proteomes" id="UP000440978">
    <property type="component" value="Unassembled WGS sequence"/>
</dbReference>
<dbReference type="EMBL" id="WNHB01000013">
    <property type="protein sequence ID" value="MTT32183.1"/>
    <property type="molecule type" value="Genomic_DNA"/>
</dbReference>
<dbReference type="PANTHER" id="PTHR46558:SF11">
    <property type="entry name" value="HTH-TYPE TRANSCRIPTIONAL REGULATOR XRE"/>
    <property type="match status" value="1"/>
</dbReference>
<dbReference type="AlphaFoldDB" id="A0A6N8CSZ8"/>
<gene>
    <name evidence="3" type="ORF">GMB86_09220</name>
</gene>
<evidence type="ECO:0000259" key="2">
    <source>
        <dbReference type="PROSITE" id="PS50943"/>
    </source>
</evidence>
<name>A0A6N8CSZ8_9BACI</name>
<dbReference type="GO" id="GO:0003677">
    <property type="term" value="F:DNA binding"/>
    <property type="evidence" value="ECO:0007669"/>
    <property type="project" value="UniProtKB-KW"/>
</dbReference>
<dbReference type="PANTHER" id="PTHR46558">
    <property type="entry name" value="TRACRIPTIONAL REGULATORY PROTEIN-RELATED-RELATED"/>
    <property type="match status" value="1"/>
</dbReference>
<feature type="domain" description="HTH cro/C1-type" evidence="2">
    <location>
        <begin position="8"/>
        <end position="62"/>
    </location>
</feature>
<accession>A0A6N8CSZ8</accession>
<dbReference type="OrthoDB" id="8115576at2"/>
<dbReference type="InterPro" id="IPR001387">
    <property type="entry name" value="Cro/C1-type_HTH"/>
</dbReference>
<dbReference type="SUPFAM" id="SSF47413">
    <property type="entry name" value="lambda repressor-like DNA-binding domains"/>
    <property type="match status" value="1"/>
</dbReference>
<dbReference type="RefSeq" id="WP_155218913.1">
    <property type="nucleotide sequence ID" value="NZ_WNHB01000013.1"/>
</dbReference>
<sequence length="134" mass="15785">MTPFPERLRNLREEAGYKQEDMAKLLNISTSAYGYYEQGRNEPSLDALQKIAQIFVTSADYLIGSTDRLKPETYIQVSDNTTFSETEIQVLHELKKYTYFFEDLIHDPDKKVATLYRFWKFLQQELNNLDEPKS</sequence>